<sequence length="661" mass="74775">MEQETQQEKIARIKRELEAVPTVPGVYLWKDAAGEVIYVGKAKQLRARMRQYVNFADDRAKIPLLVESIHSFDYIVVDNEHEALVLEKNLINQYSPFFNADFKDNKSYPFIALTKGDVFPAIKYTREKRRPDTKYFGPFTDARAAREMVDIARRVVPLCAASCADWRQLTRALEKDPLAFLKREARPCFDAHVGLGPGACCGQITPEAYADHVHRIERFLAGNHREFVDELASEMREAAEELDFERAGRLKARIDTINSLADKQHAVSSRDLNADVIGFFREETVAGAHVLVIREGHIVISNEFVLNRGTDVPDQDLLRNFLFRYYDTTTSVPREVIVRTPPEDAEAMGEWLTAKLDSAHGAKVRFTAPQKGEKADLVAMAETNARHALMRYKVRTNYDDKRINNALLQLESALALDAPPMRIECFDISTIHGSYTVASMVVFTGGKPDKNQYRRFKIKTPLSEANDFLSMQEVMRRRYAPERMADERFGSKPDLIILDGGKPQLTAALAMFEEMGVRDIAICGLAKRDEELFVPWQDTGPVVLPSGSASLYLVKQVRDEAHRFAITFHRELRGKGMTASILDEVAGMGPVRKKALLKHFKSFKHLKNATLEEIKAAKVVPEEVAEELVRVLAQYNERKTEQEERLNQEAAEGSEDGRGSN</sequence>
<evidence type="ECO:0000256" key="7">
    <source>
        <dbReference type="SAM" id="MobiDB-lite"/>
    </source>
</evidence>
<dbReference type="AlphaFoldDB" id="A0A6N8JLW2"/>
<dbReference type="GO" id="GO:0003677">
    <property type="term" value="F:DNA binding"/>
    <property type="evidence" value="ECO:0007669"/>
    <property type="project" value="UniProtKB-UniRule"/>
</dbReference>
<keyword evidence="2 6" id="KW-0227">DNA damage</keyword>
<dbReference type="InterPro" id="IPR010994">
    <property type="entry name" value="RuvA_2-like"/>
</dbReference>
<dbReference type="GO" id="GO:0005737">
    <property type="term" value="C:cytoplasm"/>
    <property type="evidence" value="ECO:0007669"/>
    <property type="project" value="UniProtKB-SubCell"/>
</dbReference>
<keyword evidence="5 6" id="KW-0234">DNA repair</keyword>
<dbReference type="PROSITE" id="PS50164">
    <property type="entry name" value="GIY_YIG"/>
    <property type="match status" value="1"/>
</dbReference>
<gene>
    <name evidence="6 11" type="primary">uvrC</name>
    <name evidence="11" type="ORF">GKZ27_00795</name>
</gene>
<dbReference type="InterPro" id="IPR001162">
    <property type="entry name" value="UvrC_RNase_H_dom"/>
</dbReference>
<protein>
    <recommendedName>
        <fullName evidence="6">UvrABC system protein C</fullName>
        <shortName evidence="6">Protein UvrC</shortName>
    </recommendedName>
    <alternativeName>
        <fullName evidence="6">Excinuclease ABC subunit C</fullName>
    </alternativeName>
</protein>
<feature type="domain" description="GIY-YIG" evidence="9">
    <location>
        <begin position="22"/>
        <end position="100"/>
    </location>
</feature>
<dbReference type="Proteomes" id="UP000463388">
    <property type="component" value="Unassembled WGS sequence"/>
</dbReference>
<dbReference type="Gene3D" id="3.30.420.340">
    <property type="entry name" value="UvrC, RNAse H endonuclease domain"/>
    <property type="match status" value="1"/>
</dbReference>
<dbReference type="InterPro" id="IPR050066">
    <property type="entry name" value="UvrABC_protein_C"/>
</dbReference>
<dbReference type="PANTHER" id="PTHR30562:SF1">
    <property type="entry name" value="UVRABC SYSTEM PROTEIN C"/>
    <property type="match status" value="1"/>
</dbReference>
<evidence type="ECO:0000313" key="12">
    <source>
        <dbReference type="Proteomes" id="UP000463388"/>
    </source>
</evidence>
<reference evidence="11 12" key="1">
    <citation type="submission" date="2019-12" db="EMBL/GenBank/DDBJ databases">
        <title>Microbes associate with the intestines of laboratory mice.</title>
        <authorList>
            <person name="Navarre W."/>
            <person name="Wong E."/>
        </authorList>
    </citation>
    <scope>NUCLEOTIDE SEQUENCE [LARGE SCALE GENOMIC DNA]</scope>
    <source>
        <strain evidence="11 12">NM66_B29</strain>
    </source>
</reference>
<feature type="domain" description="UvrC family homology region profile" evidence="10">
    <location>
        <begin position="276"/>
        <end position="512"/>
    </location>
</feature>
<dbReference type="InterPro" id="IPR047296">
    <property type="entry name" value="GIY-YIG_UvrC_Cho"/>
</dbReference>
<dbReference type="InterPro" id="IPR038476">
    <property type="entry name" value="UvrC_RNase_H_dom_sf"/>
</dbReference>
<evidence type="ECO:0000259" key="8">
    <source>
        <dbReference type="PROSITE" id="PS50151"/>
    </source>
</evidence>
<evidence type="ECO:0000259" key="9">
    <source>
        <dbReference type="PROSITE" id="PS50164"/>
    </source>
</evidence>
<keyword evidence="3 6" id="KW-0228">DNA excision</keyword>
<dbReference type="GO" id="GO:0009380">
    <property type="term" value="C:excinuclease repair complex"/>
    <property type="evidence" value="ECO:0007669"/>
    <property type="project" value="InterPro"/>
</dbReference>
<dbReference type="PROSITE" id="PS50165">
    <property type="entry name" value="UVRC"/>
    <property type="match status" value="1"/>
</dbReference>
<dbReference type="SUPFAM" id="SSF82771">
    <property type="entry name" value="GIY-YIG endonuclease"/>
    <property type="match status" value="1"/>
</dbReference>
<organism evidence="11 12">
    <name type="scientific">Adlercreutzia mucosicola</name>
    <dbReference type="NCBI Taxonomy" id="580026"/>
    <lineage>
        <taxon>Bacteria</taxon>
        <taxon>Bacillati</taxon>
        <taxon>Actinomycetota</taxon>
        <taxon>Coriobacteriia</taxon>
        <taxon>Eggerthellales</taxon>
        <taxon>Eggerthellaceae</taxon>
        <taxon>Adlercreutzia</taxon>
    </lineage>
</organism>
<comment type="caution">
    <text evidence="11">The sequence shown here is derived from an EMBL/GenBank/DDBJ whole genome shotgun (WGS) entry which is preliminary data.</text>
</comment>
<proteinExistence type="inferred from homology"/>
<dbReference type="NCBIfam" id="NF001824">
    <property type="entry name" value="PRK00558.1-5"/>
    <property type="match status" value="1"/>
</dbReference>
<dbReference type="PANTHER" id="PTHR30562">
    <property type="entry name" value="UVRC/OXIDOREDUCTASE"/>
    <property type="match status" value="1"/>
</dbReference>
<dbReference type="EMBL" id="WSRR01000001">
    <property type="protein sequence ID" value="MVX60014.1"/>
    <property type="molecule type" value="Genomic_DNA"/>
</dbReference>
<dbReference type="FunFam" id="3.40.1440.10:FF:000001">
    <property type="entry name" value="UvrABC system protein C"/>
    <property type="match status" value="1"/>
</dbReference>
<dbReference type="Pfam" id="PF08459">
    <property type="entry name" value="UvrC_RNaseH_dom"/>
    <property type="match status" value="1"/>
</dbReference>
<dbReference type="InterPro" id="IPR001943">
    <property type="entry name" value="UVR_dom"/>
</dbReference>
<dbReference type="PROSITE" id="PS50151">
    <property type="entry name" value="UVR"/>
    <property type="match status" value="1"/>
</dbReference>
<dbReference type="HAMAP" id="MF_00203">
    <property type="entry name" value="UvrC"/>
    <property type="match status" value="1"/>
</dbReference>
<keyword evidence="6" id="KW-0742">SOS response</keyword>
<evidence type="ECO:0000256" key="3">
    <source>
        <dbReference type="ARBA" id="ARBA00022769"/>
    </source>
</evidence>
<dbReference type="CDD" id="cd10434">
    <property type="entry name" value="GIY-YIG_UvrC_Cho"/>
    <property type="match status" value="1"/>
</dbReference>
<comment type="function">
    <text evidence="6">The UvrABC repair system catalyzes the recognition and processing of DNA lesions. UvrC both incises the 5' and 3' sides of the lesion. The N-terminal half is responsible for the 3' incision and the C-terminal half is responsible for the 5' incision.</text>
</comment>
<accession>A0A6N8JLW2</accession>
<dbReference type="InterPro" id="IPR035901">
    <property type="entry name" value="GIY-YIG_endonuc_sf"/>
</dbReference>
<dbReference type="Pfam" id="PF22920">
    <property type="entry name" value="UvrC_RNaseH"/>
    <property type="match status" value="1"/>
</dbReference>
<dbReference type="Pfam" id="PF01541">
    <property type="entry name" value="GIY-YIG"/>
    <property type="match status" value="1"/>
</dbReference>
<dbReference type="SUPFAM" id="SSF46600">
    <property type="entry name" value="C-terminal UvrC-binding domain of UvrB"/>
    <property type="match status" value="1"/>
</dbReference>
<feature type="region of interest" description="Disordered" evidence="7">
    <location>
        <begin position="639"/>
        <end position="661"/>
    </location>
</feature>
<evidence type="ECO:0000259" key="10">
    <source>
        <dbReference type="PROSITE" id="PS50165"/>
    </source>
</evidence>
<dbReference type="GO" id="GO:0006289">
    <property type="term" value="P:nucleotide-excision repair"/>
    <property type="evidence" value="ECO:0007669"/>
    <property type="project" value="UniProtKB-UniRule"/>
</dbReference>
<evidence type="ECO:0000313" key="11">
    <source>
        <dbReference type="EMBL" id="MVX60014.1"/>
    </source>
</evidence>
<dbReference type="GO" id="GO:0009381">
    <property type="term" value="F:excinuclease ABC activity"/>
    <property type="evidence" value="ECO:0007669"/>
    <property type="project" value="UniProtKB-UniRule"/>
</dbReference>
<evidence type="ECO:0000256" key="1">
    <source>
        <dbReference type="ARBA" id="ARBA00022490"/>
    </source>
</evidence>
<name>A0A6N8JLW2_9ACTN</name>
<evidence type="ECO:0000256" key="4">
    <source>
        <dbReference type="ARBA" id="ARBA00022881"/>
    </source>
</evidence>
<dbReference type="Pfam" id="PF02151">
    <property type="entry name" value="UVR"/>
    <property type="match status" value="1"/>
</dbReference>
<dbReference type="InterPro" id="IPR036876">
    <property type="entry name" value="UVR_dom_sf"/>
</dbReference>
<comment type="similarity">
    <text evidence="6">Belongs to the UvrC family.</text>
</comment>
<dbReference type="Gene3D" id="3.40.1440.10">
    <property type="entry name" value="GIY-YIG endonuclease"/>
    <property type="match status" value="1"/>
</dbReference>
<dbReference type="RefSeq" id="WP_160344299.1">
    <property type="nucleotide sequence ID" value="NZ_WSRR01000001.1"/>
</dbReference>
<evidence type="ECO:0000256" key="6">
    <source>
        <dbReference type="HAMAP-Rule" id="MF_00203"/>
    </source>
</evidence>
<evidence type="ECO:0000256" key="2">
    <source>
        <dbReference type="ARBA" id="ARBA00022763"/>
    </source>
</evidence>
<dbReference type="SUPFAM" id="SSF47781">
    <property type="entry name" value="RuvA domain 2-like"/>
    <property type="match status" value="1"/>
</dbReference>
<feature type="domain" description="UVR" evidence="8">
    <location>
        <begin position="225"/>
        <end position="260"/>
    </location>
</feature>
<evidence type="ECO:0000256" key="5">
    <source>
        <dbReference type="ARBA" id="ARBA00023204"/>
    </source>
</evidence>
<dbReference type="OrthoDB" id="9804933at2"/>
<keyword evidence="1 6" id="KW-0963">Cytoplasm</keyword>
<comment type="subunit">
    <text evidence="6">Interacts with UvrB in an incision complex.</text>
</comment>
<comment type="subcellular location">
    <subcellularLocation>
        <location evidence="6">Cytoplasm</location>
    </subcellularLocation>
</comment>
<dbReference type="NCBIfam" id="TIGR00194">
    <property type="entry name" value="uvrC"/>
    <property type="match status" value="1"/>
</dbReference>
<dbReference type="SMART" id="SM00465">
    <property type="entry name" value="GIYc"/>
    <property type="match status" value="1"/>
</dbReference>
<dbReference type="Gene3D" id="1.10.150.20">
    <property type="entry name" value="5' to 3' exonuclease, C-terminal subdomain"/>
    <property type="match status" value="1"/>
</dbReference>
<dbReference type="GO" id="GO:0009432">
    <property type="term" value="P:SOS response"/>
    <property type="evidence" value="ECO:0007669"/>
    <property type="project" value="UniProtKB-UniRule"/>
</dbReference>
<dbReference type="InterPro" id="IPR000305">
    <property type="entry name" value="GIY-YIG_endonuc"/>
</dbReference>
<dbReference type="InterPro" id="IPR004791">
    <property type="entry name" value="UvrC"/>
</dbReference>
<keyword evidence="4 6" id="KW-0267">Excision nuclease</keyword>
<keyword evidence="12" id="KW-1185">Reference proteome</keyword>